<evidence type="ECO:0000313" key="3">
    <source>
        <dbReference type="Proteomes" id="UP000528608"/>
    </source>
</evidence>
<name>A0A7W8BGY4_STREU</name>
<reference evidence="2 3" key="1">
    <citation type="submission" date="2020-08" db="EMBL/GenBank/DDBJ databases">
        <title>Genomic Encyclopedia of Type Strains, Phase III (KMG-III): the genomes of soil and plant-associated and newly described type strains.</title>
        <authorList>
            <person name="Whitman W."/>
        </authorList>
    </citation>
    <scope>NUCLEOTIDE SEQUENCE [LARGE SCALE GENOMIC DNA]</scope>
    <source>
        <strain evidence="2 3">CECT 3259</strain>
    </source>
</reference>
<comment type="caution">
    <text evidence="2">The sequence shown here is derived from an EMBL/GenBank/DDBJ whole genome shotgun (WGS) entry which is preliminary data.</text>
</comment>
<sequence>MTSTAALARPAAGPASWVSISSSQYSRVHSHAARTD</sequence>
<dbReference type="AlphaFoldDB" id="A0A7W8BGY4"/>
<proteinExistence type="predicted"/>
<dbReference type="EMBL" id="JACHJF010000020">
    <property type="protein sequence ID" value="MBB5121753.1"/>
    <property type="molecule type" value="Genomic_DNA"/>
</dbReference>
<gene>
    <name evidence="2" type="ORF">FHS36_005222</name>
</gene>
<protein>
    <submittedName>
        <fullName evidence="2">Uncharacterized protein</fullName>
    </submittedName>
</protein>
<feature type="compositionally biased region" description="Polar residues" evidence="1">
    <location>
        <begin position="18"/>
        <end position="27"/>
    </location>
</feature>
<evidence type="ECO:0000256" key="1">
    <source>
        <dbReference type="SAM" id="MobiDB-lite"/>
    </source>
</evidence>
<feature type="region of interest" description="Disordered" evidence="1">
    <location>
        <begin position="1"/>
        <end position="36"/>
    </location>
</feature>
<organism evidence="2 3">
    <name type="scientific">Streptomyces eurocidicus</name>
    <name type="common">Streptoverticillium eurocidicus</name>
    <dbReference type="NCBI Taxonomy" id="66423"/>
    <lineage>
        <taxon>Bacteria</taxon>
        <taxon>Bacillati</taxon>
        <taxon>Actinomycetota</taxon>
        <taxon>Actinomycetes</taxon>
        <taxon>Kitasatosporales</taxon>
        <taxon>Streptomycetaceae</taxon>
        <taxon>Streptomyces</taxon>
    </lineage>
</organism>
<accession>A0A7W8BGY4</accession>
<feature type="compositionally biased region" description="Low complexity" evidence="1">
    <location>
        <begin position="1"/>
        <end position="15"/>
    </location>
</feature>
<dbReference type="Proteomes" id="UP000528608">
    <property type="component" value="Unassembled WGS sequence"/>
</dbReference>
<evidence type="ECO:0000313" key="2">
    <source>
        <dbReference type="EMBL" id="MBB5121753.1"/>
    </source>
</evidence>